<dbReference type="EMBL" id="WAJR01000013">
    <property type="protein sequence ID" value="KAB1640401.1"/>
    <property type="molecule type" value="Genomic_DNA"/>
</dbReference>
<dbReference type="Proteomes" id="UP000468668">
    <property type="component" value="Unassembled WGS sequence"/>
</dbReference>
<dbReference type="InterPro" id="IPR003346">
    <property type="entry name" value="Transposase_20"/>
</dbReference>
<dbReference type="GO" id="GO:0006313">
    <property type="term" value="P:DNA transposition"/>
    <property type="evidence" value="ECO:0007669"/>
    <property type="project" value="InterPro"/>
</dbReference>
<evidence type="ECO:0000259" key="1">
    <source>
        <dbReference type="Pfam" id="PF01548"/>
    </source>
</evidence>
<evidence type="ECO:0000259" key="2">
    <source>
        <dbReference type="Pfam" id="PF02371"/>
    </source>
</evidence>
<name>A0A6N6NLG7_9ACTN</name>
<dbReference type="Pfam" id="PF02371">
    <property type="entry name" value="Transposase_20"/>
    <property type="match status" value="1"/>
</dbReference>
<dbReference type="AlphaFoldDB" id="A0A6N6NLG7"/>
<evidence type="ECO:0000313" key="3">
    <source>
        <dbReference type="EMBL" id="KAB1640401.1"/>
    </source>
</evidence>
<comment type="caution">
    <text evidence="3">The sequence shown here is derived from an EMBL/GenBank/DDBJ whole genome shotgun (WGS) entry which is preliminary data.</text>
</comment>
<dbReference type="Pfam" id="PF01548">
    <property type="entry name" value="DEDD_Tnp_IS110"/>
    <property type="match status" value="1"/>
</dbReference>
<feature type="domain" description="Transposase IS116/IS110/IS902 C-terminal" evidence="2">
    <location>
        <begin position="267"/>
        <end position="351"/>
    </location>
</feature>
<keyword evidence="4" id="KW-1185">Reference proteome</keyword>
<feature type="domain" description="Transposase IS110-like N-terminal" evidence="1">
    <location>
        <begin position="12"/>
        <end position="164"/>
    </location>
</feature>
<dbReference type="PANTHER" id="PTHR33055:SF3">
    <property type="entry name" value="PUTATIVE TRANSPOSASE FOR IS117-RELATED"/>
    <property type="match status" value="1"/>
</dbReference>
<dbReference type="GO" id="GO:0003677">
    <property type="term" value="F:DNA binding"/>
    <property type="evidence" value="ECO:0007669"/>
    <property type="project" value="InterPro"/>
</dbReference>
<dbReference type="InterPro" id="IPR002525">
    <property type="entry name" value="Transp_IS110-like_N"/>
</dbReference>
<organism evidence="3 4">
    <name type="scientific">Ellagibacter isourolithinifaciens</name>
    <dbReference type="NCBI Taxonomy" id="2137581"/>
    <lineage>
        <taxon>Bacteria</taxon>
        <taxon>Bacillati</taxon>
        <taxon>Actinomycetota</taxon>
        <taxon>Coriobacteriia</taxon>
        <taxon>Eggerthellales</taxon>
        <taxon>Eggerthellaceae</taxon>
        <taxon>Ellagibacter</taxon>
    </lineage>
</organism>
<sequence>MVPEASSCTAVLGMDVGKFSHWACCATRLGEVTLNKPVGNAEKELDALFSQVGPQTLVVVDQVRNIGSLPIRRARLAGLPVAYLPGIAAHEASKLFAGDAKTDERDALVIAKTALGIPDALLPISAPDEKLEAARSLAAQRDHLIACATRDKNRLRSILLESCPAFEAQCDLRNDHWLAMLEKLGGPWGIADAGKAAMGAVTRGANRAGMDAAWDAISESSRPSAFKVSAENPQVMLLAHRIREAADEVARLDAEIASLLEADSTYACLLTVPGIGPRTASELVIGIHIDDFPDHDHLASYCGIAPRNRQSGTSISSVSASRQGNKRLKNLLIFSCNSLVRSRNRFGEYYRKCRDRGMCHGEALKAVARKRLKVIYAIMRDKVPYAA</sequence>
<gene>
    <name evidence="3" type="ORF">F8C90_06520</name>
</gene>
<dbReference type="GO" id="GO:0004803">
    <property type="term" value="F:transposase activity"/>
    <property type="evidence" value="ECO:0007669"/>
    <property type="project" value="InterPro"/>
</dbReference>
<dbReference type="InterPro" id="IPR047650">
    <property type="entry name" value="Transpos_IS110"/>
</dbReference>
<evidence type="ECO:0000313" key="4">
    <source>
        <dbReference type="Proteomes" id="UP000468668"/>
    </source>
</evidence>
<proteinExistence type="predicted"/>
<dbReference type="NCBIfam" id="NF033542">
    <property type="entry name" value="transpos_IS110"/>
    <property type="match status" value="1"/>
</dbReference>
<accession>A0A6N6NLG7</accession>
<dbReference type="OrthoDB" id="3188901at2"/>
<protein>
    <submittedName>
        <fullName evidence="3">IS110 family transposase</fullName>
    </submittedName>
</protein>
<reference evidence="3 4" key="1">
    <citation type="submission" date="2019-09" db="EMBL/GenBank/DDBJ databases">
        <title>Whole genome shotgun sequencing (WGS) of Ellagibacter isourolithinifaciens DSM 104140(T) and Adlercreutzia muris DSM 29508(T).</title>
        <authorList>
            <person name="Stoll D.A."/>
            <person name="Danylec N."/>
            <person name="Huch M."/>
        </authorList>
    </citation>
    <scope>NUCLEOTIDE SEQUENCE [LARGE SCALE GENOMIC DNA]</scope>
    <source>
        <strain evidence="3 4">DSM 104140</strain>
    </source>
</reference>
<dbReference type="PANTHER" id="PTHR33055">
    <property type="entry name" value="TRANSPOSASE FOR INSERTION SEQUENCE ELEMENT IS1111A"/>
    <property type="match status" value="1"/>
</dbReference>